<dbReference type="Proteomes" id="UP000237105">
    <property type="component" value="Unassembled WGS sequence"/>
</dbReference>
<protein>
    <submittedName>
        <fullName evidence="2">Uncharacterized protein</fullName>
    </submittedName>
</protein>
<dbReference type="EMBL" id="JXTB01000117">
    <property type="protein sequence ID" value="PON61996.1"/>
    <property type="molecule type" value="Genomic_DNA"/>
</dbReference>
<feature type="compositionally biased region" description="Basic and acidic residues" evidence="1">
    <location>
        <begin position="114"/>
        <end position="129"/>
    </location>
</feature>
<sequence>MMFHEELSDLATLTVPNSHRPTMRHVQLEKKRSEQKALNGGFKQECLGISPETVLNRREREKLRKRRRNVVAKDPQGPSEMCYRTRSISRVKEEEEEVQELGNANISGISKPKKNTDKSRSRDLPVKCEEDNEMIAPRSFSYTKSRRP</sequence>
<evidence type="ECO:0000313" key="2">
    <source>
        <dbReference type="EMBL" id="PON61996.1"/>
    </source>
</evidence>
<comment type="caution">
    <text evidence="2">The sequence shown here is derived from an EMBL/GenBank/DDBJ whole genome shotgun (WGS) entry which is preliminary data.</text>
</comment>
<name>A0A2P5CLV6_PARAD</name>
<reference evidence="3" key="1">
    <citation type="submission" date="2016-06" db="EMBL/GenBank/DDBJ databases">
        <title>Parallel loss of symbiosis genes in relatives of nitrogen-fixing non-legume Parasponia.</title>
        <authorList>
            <person name="Van Velzen R."/>
            <person name="Holmer R."/>
            <person name="Bu F."/>
            <person name="Rutten L."/>
            <person name="Van Zeijl A."/>
            <person name="Liu W."/>
            <person name="Santuari L."/>
            <person name="Cao Q."/>
            <person name="Sharma T."/>
            <person name="Shen D."/>
            <person name="Roswanjaya Y."/>
            <person name="Wardhani T."/>
            <person name="Kalhor M.S."/>
            <person name="Jansen J."/>
            <person name="Van den Hoogen J."/>
            <person name="Gungor B."/>
            <person name="Hartog M."/>
            <person name="Hontelez J."/>
            <person name="Verver J."/>
            <person name="Yang W.-C."/>
            <person name="Schijlen E."/>
            <person name="Repin R."/>
            <person name="Schilthuizen M."/>
            <person name="Schranz E."/>
            <person name="Heidstra R."/>
            <person name="Miyata K."/>
            <person name="Fedorova E."/>
            <person name="Kohlen W."/>
            <person name="Bisseling T."/>
            <person name="Smit S."/>
            <person name="Geurts R."/>
        </authorList>
    </citation>
    <scope>NUCLEOTIDE SEQUENCE [LARGE SCALE GENOMIC DNA]</scope>
    <source>
        <strain evidence="3">cv. WU1-14</strain>
    </source>
</reference>
<proteinExistence type="predicted"/>
<keyword evidence="3" id="KW-1185">Reference proteome</keyword>
<evidence type="ECO:0000256" key="1">
    <source>
        <dbReference type="SAM" id="MobiDB-lite"/>
    </source>
</evidence>
<accession>A0A2P5CLV6</accession>
<gene>
    <name evidence="2" type="ORF">PanWU01x14_141980</name>
</gene>
<dbReference type="AlphaFoldDB" id="A0A2P5CLV6"/>
<dbReference type="OrthoDB" id="10469781at2759"/>
<organism evidence="2 3">
    <name type="scientific">Parasponia andersonii</name>
    <name type="common">Sponia andersonii</name>
    <dbReference type="NCBI Taxonomy" id="3476"/>
    <lineage>
        <taxon>Eukaryota</taxon>
        <taxon>Viridiplantae</taxon>
        <taxon>Streptophyta</taxon>
        <taxon>Embryophyta</taxon>
        <taxon>Tracheophyta</taxon>
        <taxon>Spermatophyta</taxon>
        <taxon>Magnoliopsida</taxon>
        <taxon>eudicotyledons</taxon>
        <taxon>Gunneridae</taxon>
        <taxon>Pentapetalae</taxon>
        <taxon>rosids</taxon>
        <taxon>fabids</taxon>
        <taxon>Rosales</taxon>
        <taxon>Cannabaceae</taxon>
        <taxon>Parasponia</taxon>
    </lineage>
</organism>
<feature type="region of interest" description="Disordered" evidence="1">
    <location>
        <begin position="65"/>
        <end position="148"/>
    </location>
</feature>
<evidence type="ECO:0000313" key="3">
    <source>
        <dbReference type="Proteomes" id="UP000237105"/>
    </source>
</evidence>